<name>A0A9P2W2Z8_BARTA</name>
<accession>A0A9P2W2Z8</accession>
<dbReference type="Gene3D" id="1.10.260.40">
    <property type="entry name" value="lambda repressor-like DNA-binding domains"/>
    <property type="match status" value="1"/>
</dbReference>
<evidence type="ECO:0000313" key="2">
    <source>
        <dbReference type="EMBL" id="EJF94410.1"/>
    </source>
</evidence>
<keyword evidence="3" id="KW-1185">Reference proteome</keyword>
<dbReference type="GO" id="GO:0003677">
    <property type="term" value="F:DNA binding"/>
    <property type="evidence" value="ECO:0007669"/>
    <property type="project" value="InterPro"/>
</dbReference>
<dbReference type="AlphaFoldDB" id="A0A9P2W2Z8"/>
<feature type="domain" description="HTH cro/C1-type" evidence="1">
    <location>
        <begin position="6"/>
        <end position="36"/>
    </location>
</feature>
<reference evidence="2 3" key="1">
    <citation type="submission" date="2012-03" db="EMBL/GenBank/DDBJ databases">
        <title>The Genome Sequence of Bartonella taylorii 8TBB.</title>
        <authorList>
            <consortium name="The Broad Institute Genome Sequencing Platform"/>
            <consortium name="The Broad Institute Genome Sequencing Center for Infectious Disease"/>
            <person name="Feldgarden M."/>
            <person name="Kirby J."/>
            <person name="Kosoy M."/>
            <person name="Birtles R."/>
            <person name="Probert W.S."/>
            <person name="Chiaraviglio L."/>
            <person name="Young S.K."/>
            <person name="Zeng Q."/>
            <person name="Gargeya S."/>
            <person name="Fitzgerald M."/>
            <person name="Haas B."/>
            <person name="Abouelleil A."/>
            <person name="Alvarado L."/>
            <person name="Arachchi H.M."/>
            <person name="Berlin A."/>
            <person name="Chapman S.B."/>
            <person name="Gearin G."/>
            <person name="Goldberg J."/>
            <person name="Griggs A."/>
            <person name="Gujja S."/>
            <person name="Hansen M."/>
            <person name="Heiman D."/>
            <person name="Howarth C."/>
            <person name="Larimer J."/>
            <person name="Lui A."/>
            <person name="MacDonald P.J.P."/>
            <person name="McCowen C."/>
            <person name="Montmayeur A."/>
            <person name="Murphy C."/>
            <person name="Neiman D."/>
            <person name="Pearson M."/>
            <person name="Priest M."/>
            <person name="Roberts A."/>
            <person name="Saif S."/>
            <person name="Shea T."/>
            <person name="Sisk P."/>
            <person name="Stolte C."/>
            <person name="Sykes S."/>
            <person name="Wortman J."/>
            <person name="Nusbaum C."/>
            <person name="Birren B."/>
        </authorList>
    </citation>
    <scope>NUCLEOTIDE SEQUENCE [LARGE SCALE GENOMIC DNA]</scope>
    <source>
        <strain evidence="2 3">8TBB</strain>
    </source>
</reference>
<dbReference type="EMBL" id="AIMD01000034">
    <property type="protein sequence ID" value="EJF94410.1"/>
    <property type="molecule type" value="Genomic_DNA"/>
</dbReference>
<protein>
    <recommendedName>
        <fullName evidence="1">HTH cro/C1-type domain-containing protein</fullName>
    </recommendedName>
</protein>
<proteinExistence type="predicted"/>
<dbReference type="InterPro" id="IPR010982">
    <property type="entry name" value="Lambda_DNA-bd_dom_sf"/>
</dbReference>
<dbReference type="CDD" id="cd00093">
    <property type="entry name" value="HTH_XRE"/>
    <property type="match status" value="1"/>
</dbReference>
<comment type="caution">
    <text evidence="2">The sequence shown here is derived from an EMBL/GenBank/DDBJ whole genome shotgun (WGS) entry which is preliminary data.</text>
</comment>
<dbReference type="Proteomes" id="UP000002648">
    <property type="component" value="Unassembled WGS sequence"/>
</dbReference>
<evidence type="ECO:0000313" key="3">
    <source>
        <dbReference type="Proteomes" id="UP000002648"/>
    </source>
</evidence>
<dbReference type="SUPFAM" id="SSF47413">
    <property type="entry name" value="lambda repressor-like DNA-binding domains"/>
    <property type="match status" value="1"/>
</dbReference>
<dbReference type="InterPro" id="IPR001387">
    <property type="entry name" value="Cro/C1-type_HTH"/>
</dbReference>
<dbReference type="PROSITE" id="PS50943">
    <property type="entry name" value="HTH_CROC1"/>
    <property type="match status" value="1"/>
</dbReference>
<organism evidence="2 3">
    <name type="scientific">Bartonella taylorii 8TBB</name>
    <dbReference type="NCBI Taxonomy" id="1094560"/>
    <lineage>
        <taxon>Bacteria</taxon>
        <taxon>Pseudomonadati</taxon>
        <taxon>Pseudomonadota</taxon>
        <taxon>Alphaproteobacteria</taxon>
        <taxon>Hyphomicrobiales</taxon>
        <taxon>Bartonellaceae</taxon>
        <taxon>Bartonella</taxon>
    </lineage>
</organism>
<dbReference type="RefSeq" id="WP_004859837.1">
    <property type="nucleotide sequence ID" value="NZ_JH725052.1"/>
</dbReference>
<dbReference type="Pfam" id="PF01381">
    <property type="entry name" value="HTH_3"/>
    <property type="match status" value="1"/>
</dbReference>
<dbReference type="OrthoDB" id="7925851at2"/>
<evidence type="ECO:0000259" key="1">
    <source>
        <dbReference type="PROSITE" id="PS50943"/>
    </source>
</evidence>
<gene>
    <name evidence="2" type="ORF">ME9_00994</name>
</gene>
<sequence>MGKIAVKQLRKNLNLTLKEMAARLGVNKSTVWRWEKYGVPSRGAVAYLLEALWNEQSPPTLSFVNGSTVCMKPCEQNEMTKLQYEEKNEQHPSHS</sequence>